<gene>
    <name evidence="1" type="ORF">SERLADRAFT_398018</name>
</gene>
<dbReference type="Proteomes" id="UP000008064">
    <property type="component" value="Unassembled WGS sequence"/>
</dbReference>
<accession>F8P6A1</accession>
<feature type="non-terminal residue" evidence="1">
    <location>
        <position position="1"/>
    </location>
</feature>
<evidence type="ECO:0000313" key="1">
    <source>
        <dbReference type="EMBL" id="EGO20968.1"/>
    </source>
</evidence>
<dbReference type="EMBL" id="GL945439">
    <property type="protein sequence ID" value="EGO20968.1"/>
    <property type="molecule type" value="Genomic_DNA"/>
</dbReference>
<dbReference type="RefSeq" id="XP_007321925.1">
    <property type="nucleotide sequence ID" value="XM_007321863.1"/>
</dbReference>
<protein>
    <submittedName>
        <fullName evidence="1">Uncharacterized protein</fullName>
    </submittedName>
</protein>
<dbReference type="HOGENOM" id="CLU_2929188_0_0_1"/>
<dbReference type="AlphaFoldDB" id="F8P6A1"/>
<reference evidence="1" key="1">
    <citation type="submission" date="2011-04" db="EMBL/GenBank/DDBJ databases">
        <title>Evolution of plant cell wall degrading machinery underlies the functional diversity of forest fungi.</title>
        <authorList>
            <consortium name="US DOE Joint Genome Institute (JGI-PGF)"/>
            <person name="Eastwood D.C."/>
            <person name="Floudas D."/>
            <person name="Binder M."/>
            <person name="Majcherczyk A."/>
            <person name="Schneider P."/>
            <person name="Aerts A."/>
            <person name="Asiegbu F.O."/>
            <person name="Baker S.E."/>
            <person name="Barry K."/>
            <person name="Bendiksby M."/>
            <person name="Blumentritt M."/>
            <person name="Coutinho P.M."/>
            <person name="Cullen D."/>
            <person name="Cullen D."/>
            <person name="Gathman A."/>
            <person name="Goodell B."/>
            <person name="Henrissat B."/>
            <person name="Ihrmark K."/>
            <person name="Kauserud H."/>
            <person name="Kohler A."/>
            <person name="LaButti K."/>
            <person name="Lapidus A."/>
            <person name="Lavin J.L."/>
            <person name="Lee Y.-H."/>
            <person name="Lindquist E."/>
            <person name="Lilly W."/>
            <person name="Lucas S."/>
            <person name="Morin E."/>
            <person name="Murat C."/>
            <person name="Oguiza J.A."/>
            <person name="Park J."/>
            <person name="Pisabarro A.G."/>
            <person name="Riley R."/>
            <person name="Rosling A."/>
            <person name="Salamov A."/>
            <person name="Schmidt O."/>
            <person name="Schmutz J."/>
            <person name="Skrede I."/>
            <person name="Stenlid J."/>
            <person name="Wiebenga A."/>
            <person name="Xie X."/>
            <person name="Kues U."/>
            <person name="Hibbett D.S."/>
            <person name="Hoffmeister D."/>
            <person name="Hogberg N."/>
            <person name="Martin F."/>
            <person name="Grigoriev I.V."/>
            <person name="Watkinson S.C."/>
        </authorList>
    </citation>
    <scope>NUCLEOTIDE SEQUENCE</scope>
    <source>
        <strain evidence="1">S7.9</strain>
    </source>
</reference>
<organism>
    <name type="scientific">Serpula lacrymans var. lacrymans (strain S7.9)</name>
    <name type="common">Dry rot fungus</name>
    <dbReference type="NCBI Taxonomy" id="578457"/>
    <lineage>
        <taxon>Eukaryota</taxon>
        <taxon>Fungi</taxon>
        <taxon>Dikarya</taxon>
        <taxon>Basidiomycota</taxon>
        <taxon>Agaricomycotina</taxon>
        <taxon>Agaricomycetes</taxon>
        <taxon>Agaricomycetidae</taxon>
        <taxon>Boletales</taxon>
        <taxon>Coniophorineae</taxon>
        <taxon>Serpulaceae</taxon>
        <taxon>Serpula</taxon>
    </lineage>
</organism>
<name>F8P6A1_SERL9</name>
<dbReference type="KEGG" id="sla:SERLADRAFT_398018"/>
<dbReference type="GeneID" id="18811864"/>
<sequence>PGFCLQPQYRHLLTEKACLLKLPLSILRDCFHYERVDRTRAWKAAMKGLNTVSFRICLKRT</sequence>
<proteinExistence type="predicted"/>